<dbReference type="OrthoDB" id="10436421at2759"/>
<organism evidence="1 2">
    <name type="scientific">Triparma laevis f. longispina</name>
    <dbReference type="NCBI Taxonomy" id="1714387"/>
    <lineage>
        <taxon>Eukaryota</taxon>
        <taxon>Sar</taxon>
        <taxon>Stramenopiles</taxon>
        <taxon>Ochrophyta</taxon>
        <taxon>Bolidophyceae</taxon>
        <taxon>Parmales</taxon>
        <taxon>Triparmaceae</taxon>
        <taxon>Triparma</taxon>
    </lineage>
</organism>
<accession>A0A9W7CF78</accession>
<comment type="caution">
    <text evidence="1">The sequence shown here is derived from an EMBL/GenBank/DDBJ whole genome shotgun (WGS) entry which is preliminary data.</text>
</comment>
<dbReference type="EMBL" id="BRXW01000130">
    <property type="protein sequence ID" value="GMI08867.1"/>
    <property type="molecule type" value="Genomic_DNA"/>
</dbReference>
<evidence type="ECO:0000313" key="2">
    <source>
        <dbReference type="Proteomes" id="UP001165122"/>
    </source>
</evidence>
<keyword evidence="2" id="KW-1185">Reference proteome</keyword>
<name>A0A9W7CF78_9STRA</name>
<proteinExistence type="predicted"/>
<dbReference type="AlphaFoldDB" id="A0A9W7CF78"/>
<protein>
    <submittedName>
        <fullName evidence="1">Uncharacterized protein</fullName>
    </submittedName>
</protein>
<reference evidence="2" key="1">
    <citation type="journal article" date="2023" name="Commun. Biol.">
        <title>Genome analysis of Parmales, the sister group of diatoms, reveals the evolutionary specialization of diatoms from phago-mixotrophs to photoautotrophs.</title>
        <authorList>
            <person name="Ban H."/>
            <person name="Sato S."/>
            <person name="Yoshikawa S."/>
            <person name="Yamada K."/>
            <person name="Nakamura Y."/>
            <person name="Ichinomiya M."/>
            <person name="Sato N."/>
            <person name="Blanc-Mathieu R."/>
            <person name="Endo H."/>
            <person name="Kuwata A."/>
            <person name="Ogata H."/>
        </authorList>
    </citation>
    <scope>NUCLEOTIDE SEQUENCE [LARGE SCALE GENOMIC DNA]</scope>
    <source>
        <strain evidence="2">NIES 3700</strain>
    </source>
</reference>
<sequence length="100" mass="11555">MESLQTAQNYCEHLLNTSTGLSVLRGPDLASGDLKSGSELLNVIEEKFRDCEEVLFDVYERRKELAWKGCKHAWEIWREKEGGGGEVGRCWIENHKNWKD</sequence>
<evidence type="ECO:0000313" key="1">
    <source>
        <dbReference type="EMBL" id="GMI08867.1"/>
    </source>
</evidence>
<dbReference type="Proteomes" id="UP001165122">
    <property type="component" value="Unassembled WGS sequence"/>
</dbReference>
<gene>
    <name evidence="1" type="ORF">TrLO_g10191</name>
</gene>